<dbReference type="EMBL" id="MN740921">
    <property type="protein sequence ID" value="QHU17990.1"/>
    <property type="molecule type" value="Genomic_DNA"/>
</dbReference>
<dbReference type="PROSITE" id="PS51257">
    <property type="entry name" value="PROKAR_LIPOPROTEIN"/>
    <property type="match status" value="1"/>
</dbReference>
<evidence type="ECO:0000313" key="2">
    <source>
        <dbReference type="EMBL" id="QHU17990.1"/>
    </source>
</evidence>
<name>A0A6C0KMU2_9ZZZZ</name>
<organism evidence="2">
    <name type="scientific">viral metagenome</name>
    <dbReference type="NCBI Taxonomy" id="1070528"/>
    <lineage>
        <taxon>unclassified sequences</taxon>
        <taxon>metagenomes</taxon>
        <taxon>organismal metagenomes</taxon>
    </lineage>
</organism>
<accession>A0A6C0KMU2</accession>
<protein>
    <submittedName>
        <fullName evidence="2">Uncharacterized protein</fullName>
    </submittedName>
</protein>
<evidence type="ECO:0000256" key="1">
    <source>
        <dbReference type="SAM" id="Phobius"/>
    </source>
</evidence>
<sequence>MDFLKSYLFLSFLISCVYFIIKSLLNRMNKNKEEYEFVRKSLFKDTLLLFVITYLVLVCKDQLLIVGETKTQVFTNEPSF</sequence>
<keyword evidence="1" id="KW-1133">Transmembrane helix</keyword>
<reference evidence="2" key="1">
    <citation type="journal article" date="2020" name="Nature">
        <title>Giant virus diversity and host interactions through global metagenomics.</title>
        <authorList>
            <person name="Schulz F."/>
            <person name="Roux S."/>
            <person name="Paez-Espino D."/>
            <person name="Jungbluth S."/>
            <person name="Walsh D.A."/>
            <person name="Denef V.J."/>
            <person name="McMahon K.D."/>
            <person name="Konstantinidis K.T."/>
            <person name="Eloe-Fadrosh E.A."/>
            <person name="Kyrpides N.C."/>
            <person name="Woyke T."/>
        </authorList>
    </citation>
    <scope>NUCLEOTIDE SEQUENCE</scope>
    <source>
        <strain evidence="2">GVMAG-S-3300012919-55</strain>
    </source>
</reference>
<dbReference type="AlphaFoldDB" id="A0A6C0KMU2"/>
<proteinExistence type="predicted"/>
<keyword evidence="1" id="KW-0812">Transmembrane</keyword>
<feature type="transmembrane region" description="Helical" evidence="1">
    <location>
        <begin position="46"/>
        <end position="65"/>
    </location>
</feature>
<feature type="transmembrane region" description="Helical" evidence="1">
    <location>
        <begin position="6"/>
        <end position="25"/>
    </location>
</feature>
<keyword evidence="1" id="KW-0472">Membrane</keyword>